<dbReference type="PANTHER" id="PTHR14002">
    <property type="entry name" value="ENDOGLIN/TGF-BETA RECEPTOR TYPE III"/>
    <property type="match status" value="1"/>
</dbReference>
<feature type="chain" id="PRO_5046419644" description="ZP domain-containing protein" evidence="4">
    <location>
        <begin position="18"/>
        <end position="409"/>
    </location>
</feature>
<keyword evidence="1 4" id="KW-0732">Signal</keyword>
<protein>
    <recommendedName>
        <fullName evidence="5">ZP domain-containing protein</fullName>
    </recommendedName>
</protein>
<evidence type="ECO:0000259" key="5">
    <source>
        <dbReference type="PROSITE" id="PS51034"/>
    </source>
</evidence>
<evidence type="ECO:0000256" key="1">
    <source>
        <dbReference type="ARBA" id="ARBA00022729"/>
    </source>
</evidence>
<proteinExistence type="predicted"/>
<evidence type="ECO:0000256" key="4">
    <source>
        <dbReference type="SAM" id="SignalP"/>
    </source>
</evidence>
<dbReference type="InterPro" id="IPR001507">
    <property type="entry name" value="ZP_dom"/>
</dbReference>
<keyword evidence="7" id="KW-1185">Reference proteome</keyword>
<dbReference type="InterPro" id="IPR055355">
    <property type="entry name" value="ZP-C"/>
</dbReference>
<accession>A0ABP0F406</accession>
<name>A0ABP0F406_CLALP</name>
<feature type="signal peptide" evidence="4">
    <location>
        <begin position="1"/>
        <end position="17"/>
    </location>
</feature>
<evidence type="ECO:0000313" key="6">
    <source>
        <dbReference type="EMBL" id="CAK8674453.1"/>
    </source>
</evidence>
<organism evidence="6 7">
    <name type="scientific">Clavelina lepadiformis</name>
    <name type="common">Light-bulb sea squirt</name>
    <name type="synonym">Ascidia lepadiformis</name>
    <dbReference type="NCBI Taxonomy" id="159417"/>
    <lineage>
        <taxon>Eukaryota</taxon>
        <taxon>Metazoa</taxon>
        <taxon>Chordata</taxon>
        <taxon>Tunicata</taxon>
        <taxon>Ascidiacea</taxon>
        <taxon>Aplousobranchia</taxon>
        <taxon>Clavelinidae</taxon>
        <taxon>Clavelina</taxon>
    </lineage>
</organism>
<keyword evidence="3" id="KW-0812">Transmembrane</keyword>
<gene>
    <name evidence="6" type="ORF">CVLEPA_LOCUS4151</name>
</gene>
<keyword evidence="3" id="KW-0472">Membrane</keyword>
<dbReference type="PROSITE" id="PS51034">
    <property type="entry name" value="ZP_2"/>
    <property type="match status" value="1"/>
</dbReference>
<keyword evidence="2" id="KW-1015">Disulfide bond</keyword>
<evidence type="ECO:0000256" key="3">
    <source>
        <dbReference type="SAM" id="Phobius"/>
    </source>
</evidence>
<evidence type="ECO:0000256" key="2">
    <source>
        <dbReference type="ARBA" id="ARBA00023157"/>
    </source>
</evidence>
<feature type="transmembrane region" description="Helical" evidence="3">
    <location>
        <begin position="358"/>
        <end position="386"/>
    </location>
</feature>
<reference evidence="6 7" key="1">
    <citation type="submission" date="2024-02" db="EMBL/GenBank/DDBJ databases">
        <authorList>
            <person name="Daric V."/>
            <person name="Darras S."/>
        </authorList>
    </citation>
    <scope>NUCLEOTIDE SEQUENCE [LARGE SCALE GENOMIC DNA]</scope>
</reference>
<keyword evidence="3" id="KW-1133">Transmembrane helix</keyword>
<evidence type="ECO:0000313" key="7">
    <source>
        <dbReference type="Proteomes" id="UP001642483"/>
    </source>
</evidence>
<dbReference type="InterPro" id="IPR042235">
    <property type="entry name" value="ZP-C_dom"/>
</dbReference>
<comment type="caution">
    <text evidence="6">The sequence shown here is derived from an EMBL/GenBank/DDBJ whole genome shotgun (WGS) entry which is preliminary data.</text>
</comment>
<dbReference type="Proteomes" id="UP001642483">
    <property type="component" value="Unassembled WGS sequence"/>
</dbReference>
<dbReference type="Gene3D" id="2.60.40.4100">
    <property type="entry name" value="Zona pellucida, ZP-C domain"/>
    <property type="match status" value="1"/>
</dbReference>
<sequence length="409" mass="44542">MKTIILLLGFLTASVFAQDAVQVMCGQNAITAKIQKEIVETAGFEMSDVHMNDRSCEFTDEDNDFFLRTISPLSSCGTHFIANDTHVEFTNSISTVDTGPTYPYGVVVGSRDNPNVLSARISCTYRIDLNVSVMFIPNITIVPIKIPDAFGIGEFQAAMAIYTDNTYRTPYLRPPSMEPDDVLYIGVTLIDQASSDIYLLVQECWGTISSDPSASPKYPLVEEGCSVASAADGAVRVTQNGIGHQAMWNSPVFKFVGDDEAHDNVWLHCDLQLCINKQCEPTCARRRRRALGDPGSFWGPDDFTGEQHIISLGPFTRLRVTEISTNDTKTTYMDVEPGSLNPFVVKQPSQTGARIGSWSPAVIAVLGVLGGLALICVALALVAIIVRMRLRPANSGVDLAAMPNKAYTP</sequence>
<dbReference type="PANTHER" id="PTHR14002:SF20">
    <property type="entry name" value="ZONA PELLUCIDA-LIKE DOMAIN-CONTAINING PROTEIN 1"/>
    <property type="match status" value="1"/>
</dbReference>
<feature type="domain" description="ZP" evidence="5">
    <location>
        <begin position="24"/>
        <end position="290"/>
    </location>
</feature>
<dbReference type="Gene3D" id="2.60.40.3210">
    <property type="entry name" value="Zona pellucida, ZP-N domain"/>
    <property type="match status" value="1"/>
</dbReference>
<dbReference type="EMBL" id="CAWYQH010000013">
    <property type="protein sequence ID" value="CAK8674453.1"/>
    <property type="molecule type" value="Genomic_DNA"/>
</dbReference>
<dbReference type="SMART" id="SM00241">
    <property type="entry name" value="ZP"/>
    <property type="match status" value="1"/>
</dbReference>
<dbReference type="Pfam" id="PF00100">
    <property type="entry name" value="Zona_pellucida"/>
    <property type="match status" value="1"/>
</dbReference>